<reference evidence="1 2" key="1">
    <citation type="journal article" date="2015" name="Stand. Genomic Sci.">
        <title>Genomic Encyclopedia of Bacterial and Archaeal Type Strains, Phase III: the genomes of soil and plant-associated and newly described type strains.</title>
        <authorList>
            <person name="Whitman W.B."/>
            <person name="Woyke T."/>
            <person name="Klenk H.P."/>
            <person name="Zhou Y."/>
            <person name="Lilburn T.G."/>
            <person name="Beck B.J."/>
            <person name="De Vos P."/>
            <person name="Vandamme P."/>
            <person name="Eisen J.A."/>
            <person name="Garrity G."/>
            <person name="Hugenholtz P."/>
            <person name="Kyrpides N.C."/>
        </authorList>
    </citation>
    <scope>NUCLEOTIDE SEQUENCE [LARGE SCALE GENOMIC DNA]</scope>
    <source>
        <strain evidence="1 2">CV2</strain>
    </source>
</reference>
<organism evidence="1 2">
    <name type="scientific">Microcella putealis</name>
    <dbReference type="NCBI Taxonomy" id="337005"/>
    <lineage>
        <taxon>Bacteria</taxon>
        <taxon>Bacillati</taxon>
        <taxon>Actinomycetota</taxon>
        <taxon>Actinomycetes</taxon>
        <taxon>Micrococcales</taxon>
        <taxon>Microbacteriaceae</taxon>
        <taxon>Microcella</taxon>
    </lineage>
</organism>
<protein>
    <submittedName>
        <fullName evidence="1">Uncharacterized protein</fullName>
    </submittedName>
</protein>
<evidence type="ECO:0000313" key="1">
    <source>
        <dbReference type="EMBL" id="RZS57508.1"/>
    </source>
</evidence>
<gene>
    <name evidence="1" type="ORF">EV141_1221</name>
</gene>
<proteinExistence type="predicted"/>
<dbReference type="EMBL" id="SGWW01000002">
    <property type="protein sequence ID" value="RZS57508.1"/>
    <property type="molecule type" value="Genomic_DNA"/>
</dbReference>
<comment type="caution">
    <text evidence="1">The sequence shown here is derived from an EMBL/GenBank/DDBJ whole genome shotgun (WGS) entry which is preliminary data.</text>
</comment>
<name>A0A4Q7LU32_9MICO</name>
<keyword evidence="2" id="KW-1185">Reference proteome</keyword>
<dbReference type="AlphaFoldDB" id="A0A4Q7LU32"/>
<sequence length="108" mass="11653">MTADRENSPGRSRASEHLDAALIPGTRSVLQRSAAYLGSIVIAAVGYVDVDVVPRDLLITRRGSGAVVYRTAAGRGEEAEALLTAVRADLDRLTVEEFIREWSLTPES</sequence>
<evidence type="ECO:0000313" key="2">
    <source>
        <dbReference type="Proteomes" id="UP000293519"/>
    </source>
</evidence>
<dbReference type="Proteomes" id="UP000293519">
    <property type="component" value="Unassembled WGS sequence"/>
</dbReference>
<dbReference type="RefSeq" id="WP_130485068.1">
    <property type="nucleotide sequence ID" value="NZ_SGWW01000002.1"/>
</dbReference>
<accession>A0A4Q7LU32</accession>
<dbReference type="OrthoDB" id="5007034at2"/>